<evidence type="ECO:0000313" key="2">
    <source>
        <dbReference type="Proteomes" id="UP001056201"/>
    </source>
</evidence>
<dbReference type="RefSeq" id="WP_250197151.1">
    <property type="nucleotide sequence ID" value="NZ_CP097636.1"/>
</dbReference>
<proteinExistence type="predicted"/>
<dbReference type="EMBL" id="CP097636">
    <property type="protein sequence ID" value="URI08933.1"/>
    <property type="molecule type" value="Genomic_DNA"/>
</dbReference>
<reference evidence="1" key="1">
    <citation type="submission" date="2022-05" db="EMBL/GenBank/DDBJ databases">
        <title>An RpoN-dependent PEP-CTERM gene is involved in floc formation of an Aquincola tertiaricarbonis strain.</title>
        <authorList>
            <person name="Qiu D."/>
            <person name="Xia M."/>
        </authorList>
    </citation>
    <scope>NUCLEOTIDE SEQUENCE</scope>
    <source>
        <strain evidence="1">RN12</strain>
    </source>
</reference>
<name>A0ABY4S697_AQUTE</name>
<keyword evidence="2" id="KW-1185">Reference proteome</keyword>
<gene>
    <name evidence="1" type="ORF">MW290_25530</name>
</gene>
<accession>A0ABY4S697</accession>
<dbReference type="Proteomes" id="UP001056201">
    <property type="component" value="Chromosome 2"/>
</dbReference>
<organism evidence="1 2">
    <name type="scientific">Aquincola tertiaricarbonis</name>
    <dbReference type="NCBI Taxonomy" id="391953"/>
    <lineage>
        <taxon>Bacteria</taxon>
        <taxon>Pseudomonadati</taxon>
        <taxon>Pseudomonadota</taxon>
        <taxon>Betaproteobacteria</taxon>
        <taxon>Burkholderiales</taxon>
        <taxon>Sphaerotilaceae</taxon>
        <taxon>Aquincola</taxon>
    </lineage>
</organism>
<protein>
    <submittedName>
        <fullName evidence="1">Uncharacterized protein</fullName>
    </submittedName>
</protein>
<evidence type="ECO:0000313" key="1">
    <source>
        <dbReference type="EMBL" id="URI08933.1"/>
    </source>
</evidence>
<sequence length="108" mass="11252">MSQLNAFAPAAAPCPASIRRVSPLGWTFGTSPITAVVSKSDRCPAGWQDLPGVRQVFVIEEAAAAELNDAQREAIAWADAHLNNAGLPTYSQLLAAGTCSTPCEVARG</sequence>